<dbReference type="PANTHER" id="PTHR19303:SF74">
    <property type="entry name" value="POGO TRANSPOSABLE ELEMENT WITH KRAB DOMAIN"/>
    <property type="match status" value="1"/>
</dbReference>
<evidence type="ECO:0000313" key="5">
    <source>
        <dbReference type="EMBL" id="KAF7564212.1"/>
    </source>
</evidence>
<dbReference type="GeneID" id="90958347"/>
<keyword evidence="2" id="KW-0175">Coiled coil</keyword>
<proteinExistence type="predicted"/>
<dbReference type="EMBL" id="NQIK02000026">
    <property type="protein sequence ID" value="KAF7564212.1"/>
    <property type="molecule type" value="Genomic_DNA"/>
</dbReference>
<dbReference type="PROSITE" id="PS51253">
    <property type="entry name" value="HTH_CENPB"/>
    <property type="match status" value="1"/>
</dbReference>
<organism evidence="5 6">
    <name type="scientific">Pyrenophora tritici-repentis</name>
    <dbReference type="NCBI Taxonomy" id="45151"/>
    <lineage>
        <taxon>Eukaryota</taxon>
        <taxon>Fungi</taxon>
        <taxon>Dikarya</taxon>
        <taxon>Ascomycota</taxon>
        <taxon>Pezizomycotina</taxon>
        <taxon>Dothideomycetes</taxon>
        <taxon>Pleosporomycetidae</taxon>
        <taxon>Pleosporales</taxon>
        <taxon>Pleosporineae</taxon>
        <taxon>Pleosporaceae</taxon>
        <taxon>Pyrenophora</taxon>
    </lineage>
</organism>
<dbReference type="PANTHER" id="PTHR19303">
    <property type="entry name" value="TRANSPOSON"/>
    <property type="match status" value="1"/>
</dbReference>
<dbReference type="Proteomes" id="UP000245464">
    <property type="component" value="Unassembled WGS sequence"/>
</dbReference>
<protein>
    <recommendedName>
        <fullName evidence="4">HTH CENPB-type domain-containing protein</fullName>
    </recommendedName>
</protein>
<gene>
    <name evidence="5" type="ORF">PtrM4_153810</name>
</gene>
<dbReference type="RefSeq" id="XP_065958666.1">
    <property type="nucleotide sequence ID" value="XM_066110314.1"/>
</dbReference>
<dbReference type="InterPro" id="IPR009057">
    <property type="entry name" value="Homeodomain-like_sf"/>
</dbReference>
<reference evidence="5 6" key="1">
    <citation type="journal article" date="2018" name="BMC Genomics">
        <title>Comparative genomics of the wheat fungal pathogen Pyrenophora tritici-repentis reveals chromosomal variations and genome plasticity.</title>
        <authorList>
            <person name="Moolhuijzen P."/>
            <person name="See P.T."/>
            <person name="Hane J.K."/>
            <person name="Shi G."/>
            <person name="Liu Z."/>
            <person name="Oliver R.P."/>
            <person name="Moffat C.S."/>
        </authorList>
    </citation>
    <scope>NUCLEOTIDE SEQUENCE [LARGE SCALE GENOMIC DNA]</scope>
    <source>
        <strain evidence="5">M4</strain>
    </source>
</reference>
<evidence type="ECO:0000256" key="2">
    <source>
        <dbReference type="SAM" id="Coils"/>
    </source>
</evidence>
<accession>A0A834RLD3</accession>
<feature type="coiled-coil region" evidence="2">
    <location>
        <begin position="444"/>
        <end position="478"/>
    </location>
</feature>
<sequence length="561" mass="63743">MPSQNKPNLSYKEGRIDLALQAYTSGQFKTLRRAAAAFSVRHQRLSDRLHGITNRRQTRPGIQKLTATEEQTIIRYILNLDARGFAPRLCEIADMADKLLAIRGGTPIGKNWPERFVSRTEELKIAFNRAKDRQRILQEDPEIISPWFTLVRDTIAEYGVADDDIHNFDETGFQMGVIGSMKVVTGSERRTRPNLIQPGDREWVTVIQSICAAGYAIPPFIIYKGRVHISAWYEEGSIPYDWKLSVSKNSWTNNQLGLEWLKHFDEHTKSRQVGSYRLLILDGHESHLNQDFKDYCLVRKILTLCMPAHSSHILQPLDVVCFSPLKLKYSQRVRDLARRRVYHINKEGFLPAFKDAFFDVFTYENCKKAFEAAGLVPLDAQRVLDRLEVRLRTPPPPALPDTPWQSRTPSNTYEFGSQSKLVRESFVRSPTSAQEGFSKLVKGAEEMLHENVLIKARVRELEEQVAELTKRRGRKRRRIQTDGTIEFGAGALQVAESASTACTTSKKGGGRGSRERTQPAQRRCGNCRGTGHNARTCQKDTEEDSESDVATSYEGSVEDVE</sequence>
<evidence type="ECO:0000256" key="3">
    <source>
        <dbReference type="SAM" id="MobiDB-lite"/>
    </source>
</evidence>
<comment type="caution">
    <text evidence="5">The sequence shown here is derived from an EMBL/GenBank/DDBJ whole genome shotgun (WGS) entry which is preliminary data.</text>
</comment>
<dbReference type="InterPro" id="IPR006600">
    <property type="entry name" value="HTH_CenpB_DNA-bd_dom"/>
</dbReference>
<dbReference type="InterPro" id="IPR004875">
    <property type="entry name" value="DDE_SF_endonuclease_dom"/>
</dbReference>
<name>A0A834RLD3_9PLEO</name>
<dbReference type="KEGG" id="ptrr:90958347"/>
<dbReference type="GO" id="GO:0003677">
    <property type="term" value="F:DNA binding"/>
    <property type="evidence" value="ECO:0007669"/>
    <property type="project" value="UniProtKB-KW"/>
</dbReference>
<dbReference type="GO" id="GO:0005634">
    <property type="term" value="C:nucleus"/>
    <property type="evidence" value="ECO:0007669"/>
    <property type="project" value="TreeGrafter"/>
</dbReference>
<dbReference type="InterPro" id="IPR050863">
    <property type="entry name" value="CenT-Element_Derived"/>
</dbReference>
<feature type="domain" description="HTH CENPB-type" evidence="4">
    <location>
        <begin position="57"/>
        <end position="126"/>
    </location>
</feature>
<feature type="region of interest" description="Disordered" evidence="3">
    <location>
        <begin position="496"/>
        <end position="561"/>
    </location>
</feature>
<keyword evidence="1" id="KW-0238">DNA-binding</keyword>
<dbReference type="AlphaFoldDB" id="A0A834RLD3"/>
<dbReference type="Pfam" id="PF03184">
    <property type="entry name" value="DDE_1"/>
    <property type="match status" value="1"/>
</dbReference>
<dbReference type="SUPFAM" id="SSF46689">
    <property type="entry name" value="Homeodomain-like"/>
    <property type="match status" value="1"/>
</dbReference>
<evidence type="ECO:0000256" key="1">
    <source>
        <dbReference type="ARBA" id="ARBA00023125"/>
    </source>
</evidence>
<evidence type="ECO:0000259" key="4">
    <source>
        <dbReference type="PROSITE" id="PS51253"/>
    </source>
</evidence>
<evidence type="ECO:0000313" key="6">
    <source>
        <dbReference type="Proteomes" id="UP000245464"/>
    </source>
</evidence>